<dbReference type="InterPro" id="IPR039693">
    <property type="entry name" value="Rtr1/RPAP2"/>
</dbReference>
<evidence type="ECO:0000256" key="1">
    <source>
        <dbReference type="ARBA" id="ARBA00004123"/>
    </source>
</evidence>
<gene>
    <name evidence="15" type="ORF">PHYSODRAFT_298444</name>
</gene>
<dbReference type="AlphaFoldDB" id="G4Z582"/>
<comment type="function">
    <text evidence="12">Putative RNA polymerase II subunit B1 C-terminal domain (CTD) phosphatase involved in RNA polymerase II transcription regulation.</text>
</comment>
<comment type="catalytic activity">
    <reaction evidence="9 12">
        <text>O-phospho-L-seryl-[protein] + H2O = L-seryl-[protein] + phosphate</text>
        <dbReference type="Rhea" id="RHEA:20629"/>
        <dbReference type="Rhea" id="RHEA-COMP:9863"/>
        <dbReference type="Rhea" id="RHEA-COMP:11604"/>
        <dbReference type="ChEBI" id="CHEBI:15377"/>
        <dbReference type="ChEBI" id="CHEBI:29999"/>
        <dbReference type="ChEBI" id="CHEBI:43474"/>
        <dbReference type="ChEBI" id="CHEBI:83421"/>
        <dbReference type="EC" id="3.1.3.16"/>
    </reaction>
</comment>
<evidence type="ECO:0000256" key="8">
    <source>
        <dbReference type="ARBA" id="ARBA00023242"/>
    </source>
</evidence>
<keyword evidence="3 12" id="KW-0479">Metal-binding</keyword>
<evidence type="ECO:0000256" key="9">
    <source>
        <dbReference type="ARBA" id="ARBA00047761"/>
    </source>
</evidence>
<dbReference type="STRING" id="1094619.G4Z582"/>
<evidence type="ECO:0000256" key="12">
    <source>
        <dbReference type="RuleBase" id="RU367080"/>
    </source>
</evidence>
<dbReference type="RefSeq" id="XP_009522942.1">
    <property type="nucleotide sequence ID" value="XM_009524647.1"/>
</dbReference>
<feature type="region of interest" description="Disordered" evidence="13">
    <location>
        <begin position="508"/>
        <end position="528"/>
    </location>
</feature>
<evidence type="ECO:0000313" key="16">
    <source>
        <dbReference type="Proteomes" id="UP000002640"/>
    </source>
</evidence>
<dbReference type="OMA" id="IEGFVFP"/>
<organism evidence="15 16">
    <name type="scientific">Phytophthora sojae (strain P6497)</name>
    <name type="common">Soybean stem and root rot agent</name>
    <name type="synonym">Phytophthora megasperma f. sp. glycines</name>
    <dbReference type="NCBI Taxonomy" id="1094619"/>
    <lineage>
        <taxon>Eukaryota</taxon>
        <taxon>Sar</taxon>
        <taxon>Stramenopiles</taxon>
        <taxon>Oomycota</taxon>
        <taxon>Peronosporomycetes</taxon>
        <taxon>Peronosporales</taxon>
        <taxon>Peronosporaceae</taxon>
        <taxon>Phytophthora</taxon>
    </lineage>
</organism>
<dbReference type="GeneID" id="20641620"/>
<evidence type="ECO:0000256" key="2">
    <source>
        <dbReference type="ARBA" id="ARBA00005676"/>
    </source>
</evidence>
<feature type="region of interest" description="Disordered" evidence="13">
    <location>
        <begin position="279"/>
        <end position="306"/>
    </location>
</feature>
<feature type="compositionally biased region" description="Acidic residues" evidence="13">
    <location>
        <begin position="283"/>
        <end position="299"/>
    </location>
</feature>
<dbReference type="EC" id="3.1.3.16" evidence="12"/>
<keyword evidence="6 12" id="KW-0862">Zinc</keyword>
<dbReference type="GO" id="GO:0008420">
    <property type="term" value="F:RNA polymerase II CTD heptapeptide repeat phosphatase activity"/>
    <property type="evidence" value="ECO:0007669"/>
    <property type="project" value="UniProtKB-UniRule"/>
</dbReference>
<keyword evidence="7 12" id="KW-0904">Protein phosphatase</keyword>
<evidence type="ECO:0000256" key="13">
    <source>
        <dbReference type="SAM" id="MobiDB-lite"/>
    </source>
</evidence>
<dbReference type="PANTHER" id="PTHR14732:SF0">
    <property type="entry name" value="RNA POLYMERASE II SUBUNIT B1 CTD PHOSPHATASE RPAP2-RELATED"/>
    <property type="match status" value="1"/>
</dbReference>
<accession>G4Z582</accession>
<dbReference type="InterPro" id="IPR007308">
    <property type="entry name" value="Rtr1/RPAP2_dom"/>
</dbReference>
<dbReference type="SMR" id="G4Z582"/>
<comment type="subcellular location">
    <subcellularLocation>
        <location evidence="1 12">Nucleus</location>
    </subcellularLocation>
</comment>
<dbReference type="GO" id="GO:0005634">
    <property type="term" value="C:nucleus"/>
    <property type="evidence" value="ECO:0007669"/>
    <property type="project" value="UniProtKB-SubCell"/>
</dbReference>
<evidence type="ECO:0000256" key="3">
    <source>
        <dbReference type="ARBA" id="ARBA00022723"/>
    </source>
</evidence>
<dbReference type="PROSITE" id="PS51479">
    <property type="entry name" value="ZF_RTR1"/>
    <property type="match status" value="1"/>
</dbReference>
<dbReference type="InterPro" id="IPR038534">
    <property type="entry name" value="Rtr1/RPAP2_sf"/>
</dbReference>
<evidence type="ECO:0000256" key="7">
    <source>
        <dbReference type="ARBA" id="ARBA00022912"/>
    </source>
</evidence>
<comment type="catalytic activity">
    <reaction evidence="10 12">
        <text>O-phospho-L-threonyl-[protein] + H2O = L-threonyl-[protein] + phosphate</text>
        <dbReference type="Rhea" id="RHEA:47004"/>
        <dbReference type="Rhea" id="RHEA-COMP:11060"/>
        <dbReference type="Rhea" id="RHEA-COMP:11605"/>
        <dbReference type="ChEBI" id="CHEBI:15377"/>
        <dbReference type="ChEBI" id="CHEBI:30013"/>
        <dbReference type="ChEBI" id="CHEBI:43474"/>
        <dbReference type="ChEBI" id="CHEBI:61977"/>
        <dbReference type="EC" id="3.1.3.16"/>
    </reaction>
</comment>
<dbReference type="EMBL" id="JH159153">
    <property type="protein sequence ID" value="EGZ20225.1"/>
    <property type="molecule type" value="Genomic_DNA"/>
</dbReference>
<feature type="compositionally biased region" description="Basic and acidic residues" evidence="13">
    <location>
        <begin position="511"/>
        <end position="526"/>
    </location>
</feature>
<dbReference type="Proteomes" id="UP000002640">
    <property type="component" value="Unassembled WGS sequence"/>
</dbReference>
<evidence type="ECO:0000256" key="4">
    <source>
        <dbReference type="ARBA" id="ARBA00022771"/>
    </source>
</evidence>
<reference evidence="15 16" key="1">
    <citation type="journal article" date="2006" name="Science">
        <title>Phytophthora genome sequences uncover evolutionary origins and mechanisms of pathogenesis.</title>
        <authorList>
            <person name="Tyler B.M."/>
            <person name="Tripathy S."/>
            <person name="Zhang X."/>
            <person name="Dehal P."/>
            <person name="Jiang R.H."/>
            <person name="Aerts A."/>
            <person name="Arredondo F.D."/>
            <person name="Baxter L."/>
            <person name="Bensasson D."/>
            <person name="Beynon J.L."/>
            <person name="Chapman J."/>
            <person name="Damasceno C.M."/>
            <person name="Dorrance A.E."/>
            <person name="Dou D."/>
            <person name="Dickerman A.W."/>
            <person name="Dubchak I.L."/>
            <person name="Garbelotto M."/>
            <person name="Gijzen M."/>
            <person name="Gordon S.G."/>
            <person name="Govers F."/>
            <person name="Grunwald N.J."/>
            <person name="Huang W."/>
            <person name="Ivors K.L."/>
            <person name="Jones R.W."/>
            <person name="Kamoun S."/>
            <person name="Krampis K."/>
            <person name="Lamour K.H."/>
            <person name="Lee M.K."/>
            <person name="McDonald W.H."/>
            <person name="Medina M."/>
            <person name="Meijer H.J."/>
            <person name="Nordberg E.K."/>
            <person name="Maclean D.J."/>
            <person name="Ospina-Giraldo M.D."/>
            <person name="Morris P.F."/>
            <person name="Phuntumart V."/>
            <person name="Putnam N.H."/>
            <person name="Rash S."/>
            <person name="Rose J.K."/>
            <person name="Sakihama Y."/>
            <person name="Salamov A.A."/>
            <person name="Savidor A."/>
            <person name="Scheuring C.F."/>
            <person name="Smith B.M."/>
            <person name="Sobral B.W."/>
            <person name="Terry A."/>
            <person name="Torto-Alalibo T.A."/>
            <person name="Win J."/>
            <person name="Xu Z."/>
            <person name="Zhang H."/>
            <person name="Grigoriev I.V."/>
            <person name="Rokhsar D.S."/>
            <person name="Boore J.L."/>
        </authorList>
    </citation>
    <scope>NUCLEOTIDE SEQUENCE [LARGE SCALE GENOMIC DNA]</scope>
    <source>
        <strain evidence="15 16">P6497</strain>
    </source>
</reference>
<name>G4Z582_PHYSP</name>
<keyword evidence="8 12" id="KW-0539">Nucleus</keyword>
<comment type="similarity">
    <text evidence="2 11 12">Belongs to the RPAP2 family.</text>
</comment>
<keyword evidence="16" id="KW-1185">Reference proteome</keyword>
<feature type="domain" description="RTR1-type" evidence="14">
    <location>
        <begin position="58"/>
        <end position="157"/>
    </location>
</feature>
<dbReference type="GO" id="GO:0005737">
    <property type="term" value="C:cytoplasm"/>
    <property type="evidence" value="ECO:0007669"/>
    <property type="project" value="TreeGrafter"/>
</dbReference>
<dbReference type="Gene3D" id="1.25.40.820">
    <property type="match status" value="1"/>
</dbReference>
<evidence type="ECO:0000256" key="5">
    <source>
        <dbReference type="ARBA" id="ARBA00022801"/>
    </source>
</evidence>
<keyword evidence="4 12" id="KW-0863">Zinc-finger</keyword>
<protein>
    <recommendedName>
        <fullName evidence="12">RNA polymerase II subunit B1 CTD phosphatase RPAP2 homolog</fullName>
        <ecNumber evidence="12">3.1.3.16</ecNumber>
    </recommendedName>
</protein>
<keyword evidence="5 12" id="KW-0378">Hydrolase</keyword>
<evidence type="ECO:0000313" key="15">
    <source>
        <dbReference type="EMBL" id="EGZ20225.1"/>
    </source>
</evidence>
<dbReference type="Pfam" id="PF04181">
    <property type="entry name" value="RPAP2_Rtr1"/>
    <property type="match status" value="1"/>
</dbReference>
<evidence type="ECO:0000256" key="6">
    <source>
        <dbReference type="ARBA" id="ARBA00022833"/>
    </source>
</evidence>
<dbReference type="GO" id="GO:0043175">
    <property type="term" value="F:RNA polymerase core enzyme binding"/>
    <property type="evidence" value="ECO:0007669"/>
    <property type="project" value="UniProtKB-UniRule"/>
</dbReference>
<dbReference type="PANTHER" id="PTHR14732">
    <property type="entry name" value="RNA POLYMERASE II SUBUNIT B1 CTD PHOSPHATASE RPAP2-RELATED"/>
    <property type="match status" value="1"/>
</dbReference>
<evidence type="ECO:0000256" key="11">
    <source>
        <dbReference type="PROSITE-ProRule" id="PRU00812"/>
    </source>
</evidence>
<dbReference type="KEGG" id="psoj:PHYSODRAFT_298444"/>
<proteinExistence type="inferred from homology"/>
<evidence type="ECO:0000259" key="14">
    <source>
        <dbReference type="PROSITE" id="PS51479"/>
    </source>
</evidence>
<sequence length="581" mass="64903">MTFWSTPSVAHTFCASPNSFVSHFSPIMTSVNGSSVQEAFALMATLLVPRVPVRYLELSGQLLQRRQMEEVFEERAAAKRCAFPACSNPLSTTKGKLRVSLARKEIYDAHYERQFCSQLCLKVLTTQFQALDPHQCAAGKARVLLSRLAHKPPQLVPSLIEVFGTDKPNPFDYEDDKPVKQVEAPVAHKAEPLPKAKSVWAKTQDLGVVERKHSTANAMSVGVPPALVAATSTKLKENDSPAAPDRNFPTVEHATLIEGYVFPAHKQKLAKKVEKLVKKSQEEGDDEDDIVVSDSDESDAAASDVSSAGSFEISDFDEEEVVTLNDLPLFSHLWGLLSNWITHETTLLVAGLPLPAKVEEKEDADSLIQGPDKIEADAARRRARQIRLERWNSLSLMLRRPLPQVALKLKLACDRFANHRIDTITETFALRDAIDTRNAHQWTCVATILMLVAYNIKPNELLEGERSDQVKILTKLDMSELQQLLSLFYEVRKDSDVAVDTDVAPVAEDDMNTKDAAKEESPDDKPPAFCRKCRRAKSKCVCQTRAKAPKEKEFSTTQLEEMLQEALVLRDEYDELLQPDE</sequence>
<dbReference type="InParanoid" id="G4Z582"/>
<dbReference type="GO" id="GO:0008270">
    <property type="term" value="F:zinc ion binding"/>
    <property type="evidence" value="ECO:0007669"/>
    <property type="project" value="UniProtKB-KW"/>
</dbReference>
<evidence type="ECO:0000256" key="10">
    <source>
        <dbReference type="ARBA" id="ARBA00048336"/>
    </source>
</evidence>